<dbReference type="AlphaFoldDB" id="A0A9D6L6I4"/>
<accession>A0A9D6L6I4</accession>
<reference evidence="1" key="1">
    <citation type="submission" date="2020-07" db="EMBL/GenBank/DDBJ databases">
        <title>Huge and variable diversity of episymbiotic CPR bacteria and DPANN archaea in groundwater ecosystems.</title>
        <authorList>
            <person name="He C.Y."/>
            <person name="Keren R."/>
            <person name="Whittaker M."/>
            <person name="Farag I.F."/>
            <person name="Doudna J."/>
            <person name="Cate J.H.D."/>
            <person name="Banfield J.F."/>
        </authorList>
    </citation>
    <scope>NUCLEOTIDE SEQUENCE</scope>
    <source>
        <strain evidence="1">NC_groundwater_928_Pr1_S-0.2um_72_17</strain>
    </source>
</reference>
<dbReference type="GO" id="GO:0016787">
    <property type="term" value="F:hydrolase activity"/>
    <property type="evidence" value="ECO:0007669"/>
    <property type="project" value="UniProtKB-KW"/>
</dbReference>
<organism evidence="1 2">
    <name type="scientific">Eiseniibacteriota bacterium</name>
    <dbReference type="NCBI Taxonomy" id="2212470"/>
    <lineage>
        <taxon>Bacteria</taxon>
        <taxon>Candidatus Eiseniibacteriota</taxon>
    </lineage>
</organism>
<dbReference type="EMBL" id="JACQAY010000023">
    <property type="protein sequence ID" value="MBI3538759.1"/>
    <property type="molecule type" value="Genomic_DNA"/>
</dbReference>
<evidence type="ECO:0000313" key="1">
    <source>
        <dbReference type="EMBL" id="MBI3538759.1"/>
    </source>
</evidence>
<evidence type="ECO:0000313" key="2">
    <source>
        <dbReference type="Proteomes" id="UP000807850"/>
    </source>
</evidence>
<comment type="caution">
    <text evidence="1">The sequence shown here is derived from an EMBL/GenBank/DDBJ whole genome shotgun (WGS) entry which is preliminary data.</text>
</comment>
<name>A0A9D6L6I4_UNCEI</name>
<sequence length="41" mass="4498">GDTNFMAAVGGTRVLPESLGRTWTRLREAIRGGRKARGARR</sequence>
<gene>
    <name evidence="1" type="ORF">HY076_00600</name>
</gene>
<protein>
    <submittedName>
        <fullName evidence="1">HIT family hydrolase</fullName>
    </submittedName>
</protein>
<dbReference type="Proteomes" id="UP000807850">
    <property type="component" value="Unassembled WGS sequence"/>
</dbReference>
<proteinExistence type="predicted"/>
<keyword evidence="1" id="KW-0378">Hydrolase</keyword>
<feature type="non-terminal residue" evidence="1">
    <location>
        <position position="1"/>
    </location>
</feature>